<name>A0ABQ4Z6W7_9ASTR</name>
<dbReference type="Proteomes" id="UP001151760">
    <property type="component" value="Unassembled WGS sequence"/>
</dbReference>
<protein>
    <submittedName>
        <fullName evidence="1">Uncharacterized protein</fullName>
    </submittedName>
</protein>
<dbReference type="EMBL" id="BQNB010011081">
    <property type="protein sequence ID" value="GJS85860.1"/>
    <property type="molecule type" value="Genomic_DNA"/>
</dbReference>
<organism evidence="1 2">
    <name type="scientific">Tanacetum coccineum</name>
    <dbReference type="NCBI Taxonomy" id="301880"/>
    <lineage>
        <taxon>Eukaryota</taxon>
        <taxon>Viridiplantae</taxon>
        <taxon>Streptophyta</taxon>
        <taxon>Embryophyta</taxon>
        <taxon>Tracheophyta</taxon>
        <taxon>Spermatophyta</taxon>
        <taxon>Magnoliopsida</taxon>
        <taxon>eudicotyledons</taxon>
        <taxon>Gunneridae</taxon>
        <taxon>Pentapetalae</taxon>
        <taxon>asterids</taxon>
        <taxon>campanulids</taxon>
        <taxon>Asterales</taxon>
        <taxon>Asteraceae</taxon>
        <taxon>Asteroideae</taxon>
        <taxon>Anthemideae</taxon>
        <taxon>Anthemidinae</taxon>
        <taxon>Tanacetum</taxon>
    </lineage>
</organism>
<proteinExistence type="predicted"/>
<evidence type="ECO:0000313" key="2">
    <source>
        <dbReference type="Proteomes" id="UP001151760"/>
    </source>
</evidence>
<keyword evidence="2" id="KW-1185">Reference proteome</keyword>
<reference evidence="1" key="1">
    <citation type="journal article" date="2022" name="Int. J. Mol. Sci.">
        <title>Draft Genome of Tanacetum Coccineum: Genomic Comparison of Closely Related Tanacetum-Family Plants.</title>
        <authorList>
            <person name="Yamashiro T."/>
            <person name="Shiraishi A."/>
            <person name="Nakayama K."/>
            <person name="Satake H."/>
        </authorList>
    </citation>
    <scope>NUCLEOTIDE SEQUENCE</scope>
</reference>
<comment type="caution">
    <text evidence="1">The sequence shown here is derived from an EMBL/GenBank/DDBJ whole genome shotgun (WGS) entry which is preliminary data.</text>
</comment>
<evidence type="ECO:0000313" key="1">
    <source>
        <dbReference type="EMBL" id="GJS85860.1"/>
    </source>
</evidence>
<gene>
    <name evidence="1" type="ORF">Tco_0752401</name>
</gene>
<accession>A0ABQ4Z6W7</accession>
<reference evidence="1" key="2">
    <citation type="submission" date="2022-01" db="EMBL/GenBank/DDBJ databases">
        <authorList>
            <person name="Yamashiro T."/>
            <person name="Shiraishi A."/>
            <person name="Satake H."/>
            <person name="Nakayama K."/>
        </authorList>
    </citation>
    <scope>NUCLEOTIDE SEQUENCE</scope>
</reference>
<sequence>MVPRKILTRSGPISLNTARQSYLNAICCCCSRQVNTARPKAVVNAVRTNRVNAVKASTCWVWRPVKHNSASITLKRYDYVDARGRSRSVMAWVPKKQERLGYKAAVKLNDQFDDEKRAGAELTQQNDKSRRNFAPTTVLTKSGLVPISAARQSSSRTTATVSGARPIKTAAPKPFVNVAKTRPNAFHKSHLPFRRPFYQQTTLKNRNLNNKVNAVKANSVNTAKGKRVTSVVGEQRIDDVKSKA</sequence>